<dbReference type="HOGENOM" id="CLU_1816451_0_0_1"/>
<keyword evidence="2" id="KW-1185">Reference proteome</keyword>
<organism evidence="1 2">
    <name type="scientific">Penicillium oxalicum (strain 114-2 / CGMCC 5302)</name>
    <name type="common">Penicillium decumbens</name>
    <dbReference type="NCBI Taxonomy" id="933388"/>
    <lineage>
        <taxon>Eukaryota</taxon>
        <taxon>Fungi</taxon>
        <taxon>Dikarya</taxon>
        <taxon>Ascomycota</taxon>
        <taxon>Pezizomycotina</taxon>
        <taxon>Eurotiomycetes</taxon>
        <taxon>Eurotiomycetidae</taxon>
        <taxon>Eurotiales</taxon>
        <taxon>Aspergillaceae</taxon>
        <taxon>Penicillium</taxon>
    </lineage>
</organism>
<dbReference type="OrthoDB" id="5296964at2759"/>
<name>S7ZHL9_PENO1</name>
<evidence type="ECO:0000313" key="2">
    <source>
        <dbReference type="Proteomes" id="UP000019376"/>
    </source>
</evidence>
<evidence type="ECO:0000313" key="1">
    <source>
        <dbReference type="EMBL" id="EPS28191.1"/>
    </source>
</evidence>
<dbReference type="STRING" id="933388.S7ZHL9"/>
<accession>S7ZHL9</accession>
<dbReference type="PhylomeDB" id="S7ZHL9"/>
<dbReference type="EMBL" id="KB644410">
    <property type="protein sequence ID" value="EPS28191.1"/>
    <property type="molecule type" value="Genomic_DNA"/>
</dbReference>
<reference evidence="1 2" key="1">
    <citation type="journal article" date="2013" name="PLoS ONE">
        <title>Genomic and secretomic analyses reveal unique features of the lignocellulolytic enzyme system of Penicillium decumbens.</title>
        <authorList>
            <person name="Liu G."/>
            <person name="Zhang L."/>
            <person name="Wei X."/>
            <person name="Zou G."/>
            <person name="Qin Y."/>
            <person name="Ma L."/>
            <person name="Li J."/>
            <person name="Zheng H."/>
            <person name="Wang S."/>
            <person name="Wang C."/>
            <person name="Xun L."/>
            <person name="Zhao G.-P."/>
            <person name="Zhou Z."/>
            <person name="Qu Y."/>
        </authorList>
    </citation>
    <scope>NUCLEOTIDE SEQUENCE [LARGE SCALE GENOMIC DNA]</scope>
    <source>
        <strain evidence="2">114-2 / CGMCC 5302</strain>
    </source>
</reference>
<dbReference type="Proteomes" id="UP000019376">
    <property type="component" value="Unassembled WGS sequence"/>
</dbReference>
<gene>
    <name evidence="1" type="ORF">PDE_03137</name>
</gene>
<protein>
    <submittedName>
        <fullName evidence="1">Uncharacterized protein</fullName>
    </submittedName>
</protein>
<proteinExistence type="predicted"/>
<sequence>MPSQIDQSLYQIWLTSCVTQSPNQPVHWIILLVHPGSDHCTWYHSVVDTRGRIQYRMMIEPNKRFDSPSFCCKYYLGTIPVELGIEVSRQANRIPPQNCQYWALYLILRLERRRILPRGSFDAWSGSITELWGDQGAGDLRH</sequence>
<dbReference type="AlphaFoldDB" id="S7ZHL9"/>